<feature type="transmembrane region" description="Helical" evidence="5">
    <location>
        <begin position="97"/>
        <end position="119"/>
    </location>
</feature>
<feature type="domain" description="CWH43-like N-terminal" evidence="6">
    <location>
        <begin position="5"/>
        <end position="210"/>
    </location>
</feature>
<dbReference type="EMBL" id="LFMY01000003">
    <property type="protein sequence ID" value="OKL62300.1"/>
    <property type="molecule type" value="Genomic_DNA"/>
</dbReference>
<evidence type="ECO:0000256" key="5">
    <source>
        <dbReference type="SAM" id="Phobius"/>
    </source>
</evidence>
<feature type="transmembrane region" description="Helical" evidence="5">
    <location>
        <begin position="163"/>
        <end position="188"/>
    </location>
</feature>
<dbReference type="STRING" id="1441469.A0A225AN35"/>
<feature type="transmembrane region" description="Helical" evidence="5">
    <location>
        <begin position="59"/>
        <end position="77"/>
    </location>
</feature>
<keyword evidence="4 5" id="KW-0472">Membrane</keyword>
<keyword evidence="2 5" id="KW-0812">Transmembrane</keyword>
<keyword evidence="3 5" id="KW-1133">Transmembrane helix</keyword>
<dbReference type="InterPro" id="IPR019402">
    <property type="entry name" value="CWH43_N"/>
</dbReference>
<dbReference type="PANTHER" id="PTHR21324">
    <property type="entry name" value="FASTING-INDUCIBLE INTEGRAL MEMBRANE PROTEIN TM6P1-RELATED"/>
    <property type="match status" value="1"/>
</dbReference>
<feature type="transmembrane region" description="Helical" evidence="5">
    <location>
        <begin position="131"/>
        <end position="151"/>
    </location>
</feature>
<dbReference type="GO" id="GO:0005886">
    <property type="term" value="C:plasma membrane"/>
    <property type="evidence" value="ECO:0007669"/>
    <property type="project" value="TreeGrafter"/>
</dbReference>
<keyword evidence="8" id="KW-1185">Reference proteome</keyword>
<reference evidence="7 8" key="1">
    <citation type="submission" date="2015-06" db="EMBL/GenBank/DDBJ databases">
        <title>Talaromyces atroroseus IBT 11181 draft genome.</title>
        <authorList>
            <person name="Rasmussen K.B."/>
            <person name="Rasmussen S."/>
            <person name="Petersen B."/>
            <person name="Sicheritz-Ponten T."/>
            <person name="Mortensen U.H."/>
            <person name="Thrane U."/>
        </authorList>
    </citation>
    <scope>NUCLEOTIDE SEQUENCE [LARGE SCALE GENOMIC DNA]</scope>
    <source>
        <strain evidence="7 8">IBT 11181</strain>
    </source>
</reference>
<evidence type="ECO:0000313" key="7">
    <source>
        <dbReference type="EMBL" id="OKL62300.1"/>
    </source>
</evidence>
<dbReference type="Proteomes" id="UP000214365">
    <property type="component" value="Unassembled WGS sequence"/>
</dbReference>
<dbReference type="GeneID" id="31002600"/>
<dbReference type="AlphaFoldDB" id="A0A225AN35"/>
<evidence type="ECO:0000256" key="2">
    <source>
        <dbReference type="ARBA" id="ARBA00022692"/>
    </source>
</evidence>
<comment type="caution">
    <text evidence="7">The sequence shown here is derived from an EMBL/GenBank/DDBJ whole genome shotgun (WGS) entry which is preliminary data.</text>
</comment>
<comment type="subcellular location">
    <subcellularLocation>
        <location evidence="1">Endomembrane system</location>
        <topology evidence="1">Multi-pass membrane protein</topology>
    </subcellularLocation>
</comment>
<organism evidence="7 8">
    <name type="scientific">Talaromyces atroroseus</name>
    <dbReference type="NCBI Taxonomy" id="1441469"/>
    <lineage>
        <taxon>Eukaryota</taxon>
        <taxon>Fungi</taxon>
        <taxon>Dikarya</taxon>
        <taxon>Ascomycota</taxon>
        <taxon>Pezizomycotina</taxon>
        <taxon>Eurotiomycetes</taxon>
        <taxon>Eurotiomycetidae</taxon>
        <taxon>Eurotiales</taxon>
        <taxon>Trichocomaceae</taxon>
        <taxon>Talaromyces</taxon>
        <taxon>Talaromyces sect. Trachyspermi</taxon>
    </lineage>
</organism>
<accession>A0A225AN35</accession>
<evidence type="ECO:0000313" key="8">
    <source>
        <dbReference type="Proteomes" id="UP000214365"/>
    </source>
</evidence>
<dbReference type="PANTHER" id="PTHR21324:SF2">
    <property type="entry name" value="EG:22E5.9 PROTEIN"/>
    <property type="match status" value="1"/>
</dbReference>
<evidence type="ECO:0000259" key="6">
    <source>
        <dbReference type="Pfam" id="PF10277"/>
    </source>
</evidence>
<gene>
    <name evidence="7" type="ORF">UA08_02845</name>
</gene>
<dbReference type="RefSeq" id="XP_020122421.1">
    <property type="nucleotide sequence ID" value="XM_020264932.1"/>
</dbReference>
<feature type="transmembrane region" description="Helical" evidence="5">
    <location>
        <begin position="216"/>
        <end position="237"/>
    </location>
</feature>
<evidence type="ECO:0000256" key="3">
    <source>
        <dbReference type="ARBA" id="ARBA00022989"/>
    </source>
</evidence>
<sequence>MWIISFWVFPVISACMWLAMLIAMISVWAVDGKPHYYNMPATRTIPFISDIGATGLQPLFIAGSCVTVVFLDLSFLAERWLRHSGQLARNKGRFDKACSIISIIFSIAGAAGLILLSCFNDRDYDRLHDAFLGLFIAAYIISAIFICIEYLRIGIFYRRQHSILLISFWIKISFVIIELALAIAFGVLHNNTDEGNSVAIIEWGMHLSLISRSNHMLILLLQVIALVFTFYVLSFVVDLLPSVRTRRHVPQGEKMLHMQQTMSSGAAGQPQDVIYEEPLTTDSMGDRGNVYRGHVVNGRQTNGAYLPRDF</sequence>
<evidence type="ECO:0000256" key="1">
    <source>
        <dbReference type="ARBA" id="ARBA00004127"/>
    </source>
</evidence>
<dbReference type="OrthoDB" id="10032492at2759"/>
<feature type="transmembrane region" description="Helical" evidence="5">
    <location>
        <begin position="7"/>
        <end position="30"/>
    </location>
</feature>
<dbReference type="Pfam" id="PF10277">
    <property type="entry name" value="Frag1"/>
    <property type="match status" value="1"/>
</dbReference>
<dbReference type="GO" id="GO:0012505">
    <property type="term" value="C:endomembrane system"/>
    <property type="evidence" value="ECO:0007669"/>
    <property type="project" value="UniProtKB-SubCell"/>
</dbReference>
<protein>
    <recommendedName>
        <fullName evidence="6">CWH43-like N-terminal domain-containing protein</fullName>
    </recommendedName>
</protein>
<evidence type="ECO:0000256" key="4">
    <source>
        <dbReference type="ARBA" id="ARBA00023136"/>
    </source>
</evidence>
<dbReference type="InterPro" id="IPR050911">
    <property type="entry name" value="DRAM/TMEM150_Autophagy_Mod"/>
</dbReference>
<name>A0A225AN35_TALAT</name>
<proteinExistence type="predicted"/>